<keyword evidence="4" id="KW-1185">Reference proteome</keyword>
<feature type="compositionally biased region" description="Polar residues" evidence="1">
    <location>
        <begin position="223"/>
        <end position="233"/>
    </location>
</feature>
<dbReference type="Proteomes" id="UP001648503">
    <property type="component" value="Unassembled WGS sequence"/>
</dbReference>
<gene>
    <name evidence="3" type="ORF">BASA50_006379</name>
</gene>
<protein>
    <recommendedName>
        <fullName evidence="5">TRP C-terminal domain-containing protein</fullName>
    </recommendedName>
</protein>
<feature type="transmembrane region" description="Helical" evidence="2">
    <location>
        <begin position="662"/>
        <end position="686"/>
    </location>
</feature>
<evidence type="ECO:0000313" key="3">
    <source>
        <dbReference type="EMBL" id="KAH6594703.1"/>
    </source>
</evidence>
<feature type="transmembrane region" description="Helical" evidence="2">
    <location>
        <begin position="575"/>
        <end position="594"/>
    </location>
</feature>
<sequence>MSISAAIGNFIDYAQHLSIISSINIPWPNQLAPVVSAIRYVRIDFATRIGSLSLPPLDFRAQFLLLVDILPLVIAFLLLAVFQPFHVILWYILLLASIGAIIGGSLLLAVPSAATWYDIPAFTTPLLLAMGCIVFTACVGAYLYTYYRKRHIRKLIKVHPEEYSYGDRFILGSRNDEHEHDHKSSDNAGDAVDGDNVDGQSSHDEKGSTSDISTEQRPPLYRNGSNDENMNLTTSEPNLLSIHRKRRFPRQSTWKICLKFFVGLVFIYTGLCTGSFLPQAANFFTITMTVVTLDSLTSSVPTSIGIVLISIGALILIYVSLGCFRKGRVALHKANVFSLVNIGTFIILFLSLTYIPVSTSLLQVFGCTWQTCDSGSEFVVHSLSLDVSSFATELSTTTFNGTACSTCSFNTSTCSIAASLCPGDRDYRLNADQSLSCSSEILPYYGPGAVLMFFVICIGVPYIYYRLTALATKLVRNIPPNPLLAHTPAQIWRLQMQLSTNLCRGLYYGFKFNWRYYSLVSLGQKIAVVAIFVFTVLFPSRLLASVLVIHGSCFLLAVIFRPYDRLVENMLNATCLFLNSLNATISLLIGLNIYSFPSSVLYILASLNLALPVGLMIYLIVVDVKRTRELKKEIKETKLNNPELDELITEIDIQLNAYTIKILVRFFMTVGLASFLSLALTCFGFIHSIAESTTFSSSVPTASTQNTSALYEFAGYTSWSDFTNNCCCEIKMSTFRSSGTLNELWKWKVVMISMDFFIVCQMIAATGSFYTSGESGLAIRGYCSTTFNTTAVCGQPTFNQSHGRYTAPICTTASMDYTSFQKSALW</sequence>
<evidence type="ECO:0008006" key="5">
    <source>
        <dbReference type="Google" id="ProtNLM"/>
    </source>
</evidence>
<feature type="transmembrane region" description="Helical" evidence="2">
    <location>
        <begin position="300"/>
        <end position="324"/>
    </location>
</feature>
<feature type="transmembrane region" description="Helical" evidence="2">
    <location>
        <begin position="256"/>
        <end position="280"/>
    </location>
</feature>
<keyword evidence="2" id="KW-1133">Transmembrane helix</keyword>
<feature type="transmembrane region" description="Helical" evidence="2">
    <location>
        <begin position="516"/>
        <end position="537"/>
    </location>
</feature>
<feature type="transmembrane region" description="Helical" evidence="2">
    <location>
        <begin position="444"/>
        <end position="465"/>
    </location>
</feature>
<evidence type="ECO:0000256" key="1">
    <source>
        <dbReference type="SAM" id="MobiDB-lite"/>
    </source>
</evidence>
<proteinExistence type="predicted"/>
<comment type="caution">
    <text evidence="3">The sequence shown here is derived from an EMBL/GenBank/DDBJ whole genome shotgun (WGS) entry which is preliminary data.</text>
</comment>
<feature type="region of interest" description="Disordered" evidence="1">
    <location>
        <begin position="176"/>
        <end position="233"/>
    </location>
</feature>
<feature type="transmembrane region" description="Helical" evidence="2">
    <location>
        <begin position="61"/>
        <end position="82"/>
    </location>
</feature>
<accession>A0ABQ8FA20</accession>
<keyword evidence="2" id="KW-0812">Transmembrane</keyword>
<reference evidence="3 4" key="1">
    <citation type="submission" date="2021-02" db="EMBL/GenBank/DDBJ databases">
        <title>Variation within the Batrachochytrium salamandrivorans European outbreak.</title>
        <authorList>
            <person name="Kelly M."/>
            <person name="Pasmans F."/>
            <person name="Shea T.P."/>
            <person name="Munoz J.F."/>
            <person name="Carranza S."/>
            <person name="Cuomo C.A."/>
            <person name="Martel A."/>
        </authorList>
    </citation>
    <scope>NUCLEOTIDE SEQUENCE [LARGE SCALE GENOMIC DNA]</scope>
    <source>
        <strain evidence="3 4">AMFP18/2</strain>
    </source>
</reference>
<feature type="transmembrane region" description="Helical" evidence="2">
    <location>
        <begin position="543"/>
        <end position="563"/>
    </location>
</feature>
<keyword evidence="2" id="KW-0472">Membrane</keyword>
<dbReference type="EMBL" id="JAFCIX010000330">
    <property type="protein sequence ID" value="KAH6594703.1"/>
    <property type="molecule type" value="Genomic_DNA"/>
</dbReference>
<evidence type="ECO:0000313" key="4">
    <source>
        <dbReference type="Proteomes" id="UP001648503"/>
    </source>
</evidence>
<feature type="transmembrane region" description="Helical" evidence="2">
    <location>
        <begin position="336"/>
        <end position="355"/>
    </location>
</feature>
<feature type="transmembrane region" description="Helical" evidence="2">
    <location>
        <begin position="126"/>
        <end position="147"/>
    </location>
</feature>
<name>A0ABQ8FA20_9FUNG</name>
<feature type="compositionally biased region" description="Basic and acidic residues" evidence="1">
    <location>
        <begin position="176"/>
        <end position="185"/>
    </location>
</feature>
<dbReference type="PANTHER" id="PTHR34993">
    <property type="entry name" value="TRANSMEMBRANE PROTEIN"/>
    <property type="match status" value="1"/>
</dbReference>
<feature type="transmembrane region" description="Helical" evidence="2">
    <location>
        <begin position="89"/>
        <end position="114"/>
    </location>
</feature>
<feature type="transmembrane region" description="Helical" evidence="2">
    <location>
        <begin position="600"/>
        <end position="622"/>
    </location>
</feature>
<organism evidence="3 4">
    <name type="scientific">Batrachochytrium salamandrivorans</name>
    <dbReference type="NCBI Taxonomy" id="1357716"/>
    <lineage>
        <taxon>Eukaryota</taxon>
        <taxon>Fungi</taxon>
        <taxon>Fungi incertae sedis</taxon>
        <taxon>Chytridiomycota</taxon>
        <taxon>Chytridiomycota incertae sedis</taxon>
        <taxon>Chytridiomycetes</taxon>
        <taxon>Rhizophydiales</taxon>
        <taxon>Rhizophydiales incertae sedis</taxon>
        <taxon>Batrachochytrium</taxon>
    </lineage>
</organism>
<evidence type="ECO:0000256" key="2">
    <source>
        <dbReference type="SAM" id="Phobius"/>
    </source>
</evidence>
<dbReference type="PANTHER" id="PTHR34993:SF1">
    <property type="entry name" value="TRANSMEMBRANE PROTEIN"/>
    <property type="match status" value="1"/>
</dbReference>